<dbReference type="Proteomes" id="UP000249396">
    <property type="component" value="Unassembled WGS sequence"/>
</dbReference>
<name>A0A2W4R6R4_9GAMM</name>
<accession>A0A2W4R6R4</accession>
<feature type="signal peptide" evidence="1">
    <location>
        <begin position="1"/>
        <end position="26"/>
    </location>
</feature>
<reference evidence="2 3" key="1">
    <citation type="journal article" date="2018" name="Aquat. Microb. Ecol.">
        <title>Gammaproteobacterial methanotrophs dominate.</title>
        <authorList>
            <person name="Rissanen A.J."/>
            <person name="Saarenheimo J."/>
            <person name="Tiirola M."/>
            <person name="Peura S."/>
            <person name="Aalto S.L."/>
            <person name="Karvinen A."/>
            <person name="Nykanen H."/>
        </authorList>
    </citation>
    <scope>NUCLEOTIDE SEQUENCE [LARGE SCALE GENOMIC DNA]</scope>
    <source>
        <strain evidence="2">AMbin10</strain>
    </source>
</reference>
<evidence type="ECO:0000256" key="1">
    <source>
        <dbReference type="SAM" id="SignalP"/>
    </source>
</evidence>
<organism evidence="2 3">
    <name type="scientific">Candidatus Methylumidiphilus alinenensis</name>
    <dbReference type="NCBI Taxonomy" id="2202197"/>
    <lineage>
        <taxon>Bacteria</taxon>
        <taxon>Pseudomonadati</taxon>
        <taxon>Pseudomonadota</taxon>
        <taxon>Gammaproteobacteria</taxon>
        <taxon>Methylococcales</taxon>
        <taxon>Candidatus Methylumidiphilus</taxon>
    </lineage>
</organism>
<evidence type="ECO:0000313" key="2">
    <source>
        <dbReference type="EMBL" id="PZN79791.1"/>
    </source>
</evidence>
<proteinExistence type="predicted"/>
<dbReference type="AlphaFoldDB" id="A0A2W4R6R4"/>
<sequence>MNAFKIRLSMVFTLLVFLFVAGNALAENPSVFETYNLKYGISIKIPHHWRIIDKQVMDSIDTNTEILTRIGQGNNDIIIAANYYDNQSSGAAATVRISVRIKQTETQNDVAAMTQADIDAYADQGYKMVLAMLEKSGDKTTRITPYKGIKDTVADYVALRFDYQEIGATRKFINTIYLIPLGNKNVKITMSYDVAQTMLLAPTVNEIKNSIRIGR</sequence>
<comment type="caution">
    <text evidence="2">The sequence shown here is derived from an EMBL/GenBank/DDBJ whole genome shotgun (WGS) entry which is preliminary data.</text>
</comment>
<feature type="chain" id="PRO_5015899376" description="PsbP C-terminal domain-containing protein" evidence="1">
    <location>
        <begin position="27"/>
        <end position="215"/>
    </location>
</feature>
<protein>
    <recommendedName>
        <fullName evidence="4">PsbP C-terminal domain-containing protein</fullName>
    </recommendedName>
</protein>
<evidence type="ECO:0000313" key="3">
    <source>
        <dbReference type="Proteomes" id="UP000249396"/>
    </source>
</evidence>
<gene>
    <name evidence="2" type="ORF">DM484_10855</name>
</gene>
<evidence type="ECO:0008006" key="4">
    <source>
        <dbReference type="Google" id="ProtNLM"/>
    </source>
</evidence>
<dbReference type="EMBL" id="QJPH01000292">
    <property type="protein sequence ID" value="PZN79791.1"/>
    <property type="molecule type" value="Genomic_DNA"/>
</dbReference>
<keyword evidence="1" id="KW-0732">Signal</keyword>